<name>A0ABM4BT35_HYDVU</name>
<dbReference type="RefSeq" id="XP_065652316.1">
    <property type="nucleotide sequence ID" value="XM_065796244.1"/>
</dbReference>
<dbReference type="Pfam" id="PF05502">
    <property type="entry name" value="Dynactin_p62"/>
    <property type="match status" value="2"/>
</dbReference>
<keyword evidence="8" id="KW-0832">Ubl conjugation</keyword>
<evidence type="ECO:0000256" key="11">
    <source>
        <dbReference type="ARBA" id="ARBA00023212"/>
    </source>
</evidence>
<keyword evidence="15" id="KW-1185">Reference proteome</keyword>
<proteinExistence type="inferred from homology"/>
<evidence type="ECO:0000256" key="6">
    <source>
        <dbReference type="ARBA" id="ARBA00022499"/>
    </source>
</evidence>
<comment type="subunit">
    <text evidence="14">Subunit of dynactin, a multiprotein complex part of a tripartite complex with dynein and a adapter, such as BICDL1, BICD2 or HOOK3. The dynactin complex is built around ACTR1A/ACTB filament and consists of an actin-related filament composed of a shoulder domain, a pointed end and a barbed end. Its length is defined by its flexible shoulder domain. The soulder is composed of 2 DCTN1 subunits, 4 DCTN2 and 2 DCTN3. The 4 DCNT2 (via N-terminus) bind the ACTR1A filament and act as molecular rulers to determine the length. The pointed end is important for binding dynein-dynactin cargo adapters. Consists of 4 subunits: ACTR10, DCNT4, DCTN5 and DCTN6. The barbed end is composed of a CAPZA1:CAPZB heterodimers, which binds ACTR1A/ACTB filament and dynactin and stabilizes dynactin. Interacts with ATP7B, but not ATP7A, in a copper-dependent manner. Interacts with ANK2; this interaction is required for localization at costameres. Interacts with N4BP2L1.</text>
</comment>
<comment type="similarity">
    <text evidence="12">Belongs to the dynactin subunit 4 family.</text>
</comment>
<evidence type="ECO:0000256" key="13">
    <source>
        <dbReference type="ARBA" id="ARBA00034864"/>
    </source>
</evidence>
<dbReference type="GeneID" id="101239131"/>
<evidence type="ECO:0000256" key="9">
    <source>
        <dbReference type="ARBA" id="ARBA00022990"/>
    </source>
</evidence>
<keyword evidence="9" id="KW-0007">Acetylation</keyword>
<evidence type="ECO:0000256" key="14">
    <source>
        <dbReference type="ARBA" id="ARBA00093507"/>
    </source>
</evidence>
<dbReference type="InterPro" id="IPR008603">
    <property type="entry name" value="DCTN4"/>
</dbReference>
<dbReference type="PANTHER" id="PTHR13034">
    <property type="entry name" value="DYNACTIN P62 SUBUNIT"/>
    <property type="match status" value="1"/>
</dbReference>
<sequence length="482" mass="54375">MKLFSNPIALSVIGTDSHILYRCHCEEYKPITMLYFCRHCTKLRCTKCVTHEVDSFYCPNCLENMPSAEAKLKKNRCANCFDCPSCGHTLSVRATALVGVDESATTDPGNPSSSKKYHYLNCSFCRWTTRDVGLLDQSAPSGGWLDVELPFAKNLQLLLDNYKKLAHQDKIEKERQKISKRRTNLYLMDRYGYALSLGKKRTTSMGSPSSSPLARSSVNSSIHKEAVPLFSDSLTDIPPIDDSYYTNSVSLETVLNLNQSLQTPGTQPHYAKQLYPKQKHLMVRRSQRCKECEHNLCKPEFNPSSIKFKIQLGGMQYCPILQIHKNFHNTHLYQDEENEVILSVTNPLDTVMNISFTKTVDEDLAKATGLIILPTVNIPIAPKDATIEFDGIGNAAVNMFNDDPQIIYQRSSNKISFYAKVKPLVKDADIVVSFNLCYEYKMITAPLITKVEDGQDKECTPQEFPVALAIPIRINFGKVKTH</sequence>
<gene>
    <name evidence="16" type="primary">LOC101239131</name>
</gene>
<evidence type="ECO:0000256" key="1">
    <source>
        <dbReference type="ARBA" id="ARBA00004300"/>
    </source>
</evidence>
<evidence type="ECO:0000313" key="16">
    <source>
        <dbReference type="RefSeq" id="XP_065652316.1"/>
    </source>
</evidence>
<organism evidence="15 16">
    <name type="scientific">Hydra vulgaris</name>
    <name type="common">Hydra</name>
    <name type="synonym">Hydra attenuata</name>
    <dbReference type="NCBI Taxonomy" id="6087"/>
    <lineage>
        <taxon>Eukaryota</taxon>
        <taxon>Metazoa</taxon>
        <taxon>Cnidaria</taxon>
        <taxon>Hydrozoa</taxon>
        <taxon>Hydroidolina</taxon>
        <taxon>Anthoathecata</taxon>
        <taxon>Aplanulata</taxon>
        <taxon>Hydridae</taxon>
        <taxon>Hydra</taxon>
    </lineage>
</organism>
<keyword evidence="10" id="KW-0175">Coiled coil</keyword>
<dbReference type="PANTHER" id="PTHR13034:SF2">
    <property type="entry name" value="DYNACTIN SUBUNIT 4"/>
    <property type="match status" value="1"/>
</dbReference>
<evidence type="ECO:0000256" key="4">
    <source>
        <dbReference type="ARBA" id="ARBA00004657"/>
    </source>
</evidence>
<evidence type="ECO:0000256" key="8">
    <source>
        <dbReference type="ARBA" id="ARBA00022843"/>
    </source>
</evidence>
<comment type="subcellular location">
    <subcellularLocation>
        <location evidence="3">Cytoplasm</location>
        <location evidence="3">Cell cortex</location>
    </subcellularLocation>
    <subcellularLocation>
        <location evidence="1">Cytoplasm</location>
        <location evidence="1">Cytoskeleton</location>
        <location evidence="1">Microtubule organizing center</location>
        <location evidence="1">Centrosome</location>
    </subcellularLocation>
    <subcellularLocation>
        <location evidence="2">Cytoplasm</location>
        <location evidence="2">Cytoskeleton</location>
        <location evidence="2">Stress fiber</location>
    </subcellularLocation>
    <subcellularLocation>
        <location evidence="4">Cytoplasm</location>
        <location evidence="4">Myofibril</location>
    </subcellularLocation>
</comment>
<evidence type="ECO:0000256" key="7">
    <source>
        <dbReference type="ARBA" id="ARBA00022553"/>
    </source>
</evidence>
<evidence type="ECO:0000256" key="12">
    <source>
        <dbReference type="ARBA" id="ARBA00034776"/>
    </source>
</evidence>
<reference evidence="16" key="1">
    <citation type="submission" date="2025-08" db="UniProtKB">
        <authorList>
            <consortium name="RefSeq"/>
        </authorList>
    </citation>
    <scope>IDENTIFICATION</scope>
</reference>
<evidence type="ECO:0000256" key="2">
    <source>
        <dbReference type="ARBA" id="ARBA00004529"/>
    </source>
</evidence>
<keyword evidence="7" id="KW-0597">Phosphoprotein</keyword>
<evidence type="ECO:0000313" key="15">
    <source>
        <dbReference type="Proteomes" id="UP001652625"/>
    </source>
</evidence>
<protein>
    <recommendedName>
        <fullName evidence="13">Dynactin subunit 4</fullName>
    </recommendedName>
</protein>
<keyword evidence="11" id="KW-0206">Cytoskeleton</keyword>
<accession>A0ABM4BT35</accession>
<evidence type="ECO:0000256" key="5">
    <source>
        <dbReference type="ARBA" id="ARBA00022490"/>
    </source>
</evidence>
<evidence type="ECO:0000256" key="3">
    <source>
        <dbReference type="ARBA" id="ARBA00004544"/>
    </source>
</evidence>
<evidence type="ECO:0000256" key="10">
    <source>
        <dbReference type="ARBA" id="ARBA00023054"/>
    </source>
</evidence>
<keyword evidence="6" id="KW-1017">Isopeptide bond</keyword>
<keyword evidence="5" id="KW-0963">Cytoplasm</keyword>
<dbReference type="Proteomes" id="UP001652625">
    <property type="component" value="Chromosome 04"/>
</dbReference>